<feature type="compositionally biased region" description="Acidic residues" evidence="1">
    <location>
        <begin position="104"/>
        <end position="135"/>
    </location>
</feature>
<name>A0A8S5MF36_9CAUD</name>
<organism evidence="2">
    <name type="scientific">Siphoviridae sp. ctYh54</name>
    <dbReference type="NCBI Taxonomy" id="2826379"/>
    <lineage>
        <taxon>Viruses</taxon>
        <taxon>Duplodnaviria</taxon>
        <taxon>Heunggongvirae</taxon>
        <taxon>Uroviricota</taxon>
        <taxon>Caudoviricetes</taxon>
    </lineage>
</organism>
<accession>A0A8S5MF36</accession>
<dbReference type="EMBL" id="BK014884">
    <property type="protein sequence ID" value="DAD80555.1"/>
    <property type="molecule type" value="Genomic_DNA"/>
</dbReference>
<evidence type="ECO:0000313" key="2">
    <source>
        <dbReference type="EMBL" id="DAD80555.1"/>
    </source>
</evidence>
<feature type="region of interest" description="Disordered" evidence="1">
    <location>
        <begin position="93"/>
        <end position="160"/>
    </location>
</feature>
<protein>
    <submittedName>
        <fullName evidence="2">Uncharacterized protein</fullName>
    </submittedName>
</protein>
<evidence type="ECO:0000256" key="1">
    <source>
        <dbReference type="SAM" id="MobiDB-lite"/>
    </source>
</evidence>
<sequence>MAYIINTSTVAAVTLNLSQGRVQLEPQQYCELHDNDLEKAKACYNNKDLNLYLAMTKEELDLILQDKHQKTEMVNIKAIEEGAVVISDRPLPIPTIDNAGQSVDDIEDEDDVEDDIEDEDNVEDEDEAEDAEWTDETPAPVEDVEEETKEEEDQTAKLAKENLQAQIEILRGTDNLEGLKDLATKLSVPYTHNIKAETLANKLLEYLK</sequence>
<reference evidence="2" key="1">
    <citation type="journal article" date="2021" name="Proc. Natl. Acad. Sci. U.S.A.">
        <title>A Catalog of Tens of Thousands of Viruses from Human Metagenomes Reveals Hidden Associations with Chronic Diseases.</title>
        <authorList>
            <person name="Tisza M.J."/>
            <person name="Buck C.B."/>
        </authorList>
    </citation>
    <scope>NUCLEOTIDE SEQUENCE</scope>
    <source>
        <strain evidence="2">CtYh54</strain>
    </source>
</reference>
<feature type="compositionally biased region" description="Acidic residues" evidence="1">
    <location>
        <begin position="142"/>
        <end position="153"/>
    </location>
</feature>
<proteinExistence type="predicted"/>